<dbReference type="GO" id="GO:0006310">
    <property type="term" value="P:DNA recombination"/>
    <property type="evidence" value="ECO:0007669"/>
    <property type="project" value="UniProtKB-KW"/>
</dbReference>
<dbReference type="Gene3D" id="1.10.443.10">
    <property type="entry name" value="Intergrase catalytic core"/>
    <property type="match status" value="1"/>
</dbReference>
<organism evidence="3 4">
    <name type="scientific">Lichtheimia corymbifera JMRC:FSU:9682</name>
    <dbReference type="NCBI Taxonomy" id="1263082"/>
    <lineage>
        <taxon>Eukaryota</taxon>
        <taxon>Fungi</taxon>
        <taxon>Fungi incertae sedis</taxon>
        <taxon>Mucoromycota</taxon>
        <taxon>Mucoromycotina</taxon>
        <taxon>Mucoromycetes</taxon>
        <taxon>Mucorales</taxon>
        <taxon>Lichtheimiaceae</taxon>
        <taxon>Lichtheimia</taxon>
    </lineage>
</organism>
<sequence>MWRIRSDIGRLQWKDVILHKEGTDNYTGVSLVVRMPKEGQVKMSKLGPIEDDLVCPVLTTAYYMEKTRDMRHDLAEDHTFFLGYIERASWVRSIHPATASSWLSQIMKEAGIDTTKYPPHSIRAASATKAVLQGIDIQDVKLHANWSLRTDTFERYYLRPSRQHQRGSYIGNAIFTKKKHGKRQHIGGRRSSNWDWRSVNASRSTS</sequence>
<dbReference type="SUPFAM" id="SSF56349">
    <property type="entry name" value="DNA breaking-rejoining enzymes"/>
    <property type="match status" value="1"/>
</dbReference>
<reference evidence="3" key="1">
    <citation type="submission" date="2013-08" db="EMBL/GenBank/DDBJ databases">
        <title>Gene expansion shapes genome architecture in the human pathogen Lichtheimia corymbifera: an evolutionary genomics analysis in the ancient terrestrial Mucorales (Mucoromycotina).</title>
        <authorList>
            <person name="Schwartze V.U."/>
            <person name="Winter S."/>
            <person name="Shelest E."/>
            <person name="Marcet-Houben M."/>
            <person name="Horn F."/>
            <person name="Wehner S."/>
            <person name="Hoffmann K."/>
            <person name="Riege K."/>
            <person name="Sammeth M."/>
            <person name="Nowrousian M."/>
            <person name="Valiante V."/>
            <person name="Linde J."/>
            <person name="Jacobsen I.D."/>
            <person name="Marz M."/>
            <person name="Brakhage A.A."/>
            <person name="Gabaldon T."/>
            <person name="Bocker S."/>
            <person name="Voigt K."/>
        </authorList>
    </citation>
    <scope>NUCLEOTIDE SEQUENCE [LARGE SCALE GENOMIC DNA]</scope>
    <source>
        <strain evidence="3">FSU 9682</strain>
    </source>
</reference>
<comment type="caution">
    <text evidence="3">The sequence shown here is derived from an EMBL/GenBank/DDBJ whole genome shotgun (WGS) entry which is preliminary data.</text>
</comment>
<name>A0A068SH56_9FUNG</name>
<gene>
    <name evidence="3" type="ORF">LCOR_12137.1</name>
</gene>
<protein>
    <recommendedName>
        <fullName evidence="5">Tyr recombinase domain-containing protein</fullName>
    </recommendedName>
</protein>
<dbReference type="OrthoDB" id="2221171at2759"/>
<dbReference type="Proteomes" id="UP000027586">
    <property type="component" value="Unassembled WGS sequence"/>
</dbReference>
<evidence type="ECO:0008006" key="5">
    <source>
        <dbReference type="Google" id="ProtNLM"/>
    </source>
</evidence>
<evidence type="ECO:0000313" key="4">
    <source>
        <dbReference type="Proteomes" id="UP000027586"/>
    </source>
</evidence>
<keyword evidence="4" id="KW-1185">Reference proteome</keyword>
<feature type="compositionally biased region" description="Polar residues" evidence="2">
    <location>
        <begin position="190"/>
        <end position="206"/>
    </location>
</feature>
<dbReference type="InterPro" id="IPR011010">
    <property type="entry name" value="DNA_brk_join_enz"/>
</dbReference>
<evidence type="ECO:0000256" key="2">
    <source>
        <dbReference type="SAM" id="MobiDB-lite"/>
    </source>
</evidence>
<dbReference type="AlphaFoldDB" id="A0A068SH56"/>
<evidence type="ECO:0000313" key="3">
    <source>
        <dbReference type="EMBL" id="CDH61360.1"/>
    </source>
</evidence>
<dbReference type="VEuPathDB" id="FungiDB:LCOR_12137.1"/>
<feature type="region of interest" description="Disordered" evidence="2">
    <location>
        <begin position="180"/>
        <end position="206"/>
    </location>
</feature>
<dbReference type="EMBL" id="CBTN010000179">
    <property type="protein sequence ID" value="CDH61360.1"/>
    <property type="molecule type" value="Genomic_DNA"/>
</dbReference>
<dbReference type="InterPro" id="IPR013762">
    <property type="entry name" value="Integrase-like_cat_sf"/>
</dbReference>
<dbReference type="GO" id="GO:0015074">
    <property type="term" value="P:DNA integration"/>
    <property type="evidence" value="ECO:0007669"/>
    <property type="project" value="InterPro"/>
</dbReference>
<evidence type="ECO:0000256" key="1">
    <source>
        <dbReference type="ARBA" id="ARBA00023172"/>
    </source>
</evidence>
<accession>A0A068SH56</accession>
<proteinExistence type="predicted"/>
<dbReference type="GO" id="GO:0003677">
    <property type="term" value="F:DNA binding"/>
    <property type="evidence" value="ECO:0007669"/>
    <property type="project" value="InterPro"/>
</dbReference>
<keyword evidence="1" id="KW-0233">DNA recombination</keyword>